<reference evidence="2" key="1">
    <citation type="journal article" date="2019" name="PLoS Negl. Trop. Dis.">
        <title>Revisiting the worldwide diversity of Leptospira species in the environment.</title>
        <authorList>
            <person name="Vincent A.T."/>
            <person name="Schiettekatte O."/>
            <person name="Bourhy P."/>
            <person name="Veyrier F.J."/>
            <person name="Picardeau M."/>
        </authorList>
    </citation>
    <scope>NUCLEOTIDE SEQUENCE [LARGE SCALE GENOMIC DNA]</scope>
    <source>
        <strain evidence="2">201800299</strain>
    </source>
</reference>
<protein>
    <submittedName>
        <fullName evidence="2">Uncharacterized protein</fullName>
    </submittedName>
</protein>
<keyword evidence="1" id="KW-0472">Membrane</keyword>
<keyword evidence="1" id="KW-1133">Transmembrane helix</keyword>
<dbReference type="RefSeq" id="WP_135593495.1">
    <property type="nucleotide sequence ID" value="NZ_RQEZ01000046.1"/>
</dbReference>
<accession>A0A5F1YQQ3</accession>
<evidence type="ECO:0000313" key="2">
    <source>
        <dbReference type="EMBL" id="TGK28135.1"/>
    </source>
</evidence>
<dbReference type="AlphaFoldDB" id="A0A5F1YQQ3"/>
<feature type="transmembrane region" description="Helical" evidence="1">
    <location>
        <begin position="44"/>
        <end position="63"/>
    </location>
</feature>
<proteinExistence type="predicted"/>
<evidence type="ECO:0000313" key="3">
    <source>
        <dbReference type="Proteomes" id="UP000298277"/>
    </source>
</evidence>
<organism evidence="2 3">
    <name type="scientific">Leptospira gomenensis</name>
    <dbReference type="NCBI Taxonomy" id="2484974"/>
    <lineage>
        <taxon>Bacteria</taxon>
        <taxon>Pseudomonadati</taxon>
        <taxon>Spirochaetota</taxon>
        <taxon>Spirochaetia</taxon>
        <taxon>Leptospirales</taxon>
        <taxon>Leptospiraceae</taxon>
        <taxon>Leptospira</taxon>
    </lineage>
</organism>
<dbReference type="OrthoDB" id="332088at2"/>
<gene>
    <name evidence="2" type="ORF">EHQ17_18835</name>
</gene>
<comment type="caution">
    <text evidence="2">The sequence shown here is derived from an EMBL/GenBank/DDBJ whole genome shotgun (WGS) entry which is preliminary data.</text>
</comment>
<sequence length="73" mass="7921">MDQIKDKISSFGAFLSFAGIVSSALSFFNYNLKILMWVDNWGVSTGWAIRGGLIVGGVILYFLGKLGRSSVEA</sequence>
<keyword evidence="1" id="KW-0812">Transmembrane</keyword>
<evidence type="ECO:0000256" key="1">
    <source>
        <dbReference type="SAM" id="Phobius"/>
    </source>
</evidence>
<feature type="transmembrane region" description="Helical" evidence="1">
    <location>
        <begin position="12"/>
        <end position="32"/>
    </location>
</feature>
<name>A0A5F1YQQ3_9LEPT</name>
<keyword evidence="3" id="KW-1185">Reference proteome</keyword>
<dbReference type="EMBL" id="RQFA01000080">
    <property type="protein sequence ID" value="TGK28135.1"/>
    <property type="molecule type" value="Genomic_DNA"/>
</dbReference>
<dbReference type="Proteomes" id="UP000298277">
    <property type="component" value="Unassembled WGS sequence"/>
</dbReference>